<dbReference type="PROSITE" id="PS51379">
    <property type="entry name" value="4FE4S_FER_2"/>
    <property type="match status" value="1"/>
</dbReference>
<dbReference type="EMBL" id="CP040098">
    <property type="protein sequence ID" value="QCQ23307.1"/>
    <property type="molecule type" value="Genomic_DNA"/>
</dbReference>
<feature type="compositionally biased region" description="Basic and acidic residues" evidence="4">
    <location>
        <begin position="255"/>
        <end position="273"/>
    </location>
</feature>
<keyword evidence="1" id="KW-0479">Metal-binding</keyword>
<reference evidence="6 7" key="1">
    <citation type="submission" date="2019-05" db="EMBL/GenBank/DDBJ databases">
        <title>The Complete Genome Sequence of the n-alkane-degrading Desulfoglaeba alkanexedens ALDC reveals multiple alkylsuccinate synthase gene clusters.</title>
        <authorList>
            <person name="Callaghan A.V."/>
            <person name="Davidova I.A."/>
            <person name="Duncan K.E."/>
            <person name="Morris B."/>
            <person name="McInerney M.J."/>
        </authorList>
    </citation>
    <scope>NUCLEOTIDE SEQUENCE [LARGE SCALE GENOMIC DNA]</scope>
    <source>
        <strain evidence="6 7">ALDC</strain>
    </source>
</reference>
<feature type="domain" description="4Fe-4S ferredoxin-type" evidence="5">
    <location>
        <begin position="206"/>
        <end position="236"/>
    </location>
</feature>
<dbReference type="SUPFAM" id="SSF46548">
    <property type="entry name" value="alpha-helical ferredoxin"/>
    <property type="match status" value="1"/>
</dbReference>
<dbReference type="KEGG" id="dax:FDQ92_14670"/>
<dbReference type="GO" id="GO:0046872">
    <property type="term" value="F:metal ion binding"/>
    <property type="evidence" value="ECO:0007669"/>
    <property type="project" value="UniProtKB-KW"/>
</dbReference>
<evidence type="ECO:0000313" key="7">
    <source>
        <dbReference type="Proteomes" id="UP000298602"/>
    </source>
</evidence>
<evidence type="ECO:0000256" key="4">
    <source>
        <dbReference type="SAM" id="MobiDB-lite"/>
    </source>
</evidence>
<evidence type="ECO:0000259" key="5">
    <source>
        <dbReference type="PROSITE" id="PS51379"/>
    </source>
</evidence>
<dbReference type="InterPro" id="IPR017896">
    <property type="entry name" value="4Fe4S_Fe-S-bd"/>
</dbReference>
<dbReference type="PROSITE" id="PS00198">
    <property type="entry name" value="4FE4S_FER_1"/>
    <property type="match status" value="1"/>
</dbReference>
<keyword evidence="2" id="KW-0408">Iron</keyword>
<feature type="region of interest" description="Disordered" evidence="4">
    <location>
        <begin position="251"/>
        <end position="273"/>
    </location>
</feature>
<gene>
    <name evidence="6" type="ORF">FDQ92_14670</name>
</gene>
<keyword evidence="3" id="KW-0411">Iron-sulfur</keyword>
<dbReference type="Pfam" id="PF00037">
    <property type="entry name" value="Fer4"/>
    <property type="match status" value="1"/>
</dbReference>
<proteinExistence type="predicted"/>
<name>A0A4P8L5I8_9BACT</name>
<reference evidence="6 7" key="2">
    <citation type="submission" date="2019-05" db="EMBL/GenBank/DDBJ databases">
        <authorList>
            <person name="Suflita J.M."/>
            <person name="Marks C.R."/>
        </authorList>
    </citation>
    <scope>NUCLEOTIDE SEQUENCE [LARGE SCALE GENOMIC DNA]</scope>
    <source>
        <strain evidence="6 7">ALDC</strain>
    </source>
</reference>
<sequence length="273" mass="30401">MKDQIVAYAKKWLEDGRGAGFLALKKDGRHVRPHLFTDPAELDALSLGDEHGVGTERYPLVKILMRLHHRHPTENFAVMVRGCEERALQKLAQASQIALHRIQTVGFCCPGELAERCGCLKPYPEDPVAGTKPEVPPSSKVVTATPRNFVRDMGFLKEQFERCIKCYGCRNVCPVCFCKECTLEEDTFVPRTGTSLPPPNPEFLLTRAVHMVGYCVYCGLCEEACPADIPLRTVYKMVANIINESQGAWIQGVPERGRPPADESERDEKSATG</sequence>
<dbReference type="GO" id="GO:0051536">
    <property type="term" value="F:iron-sulfur cluster binding"/>
    <property type="evidence" value="ECO:0007669"/>
    <property type="project" value="UniProtKB-KW"/>
</dbReference>
<accession>A0A4P8L5I8</accession>
<evidence type="ECO:0000256" key="1">
    <source>
        <dbReference type="ARBA" id="ARBA00022723"/>
    </source>
</evidence>
<dbReference type="Proteomes" id="UP000298602">
    <property type="component" value="Chromosome"/>
</dbReference>
<evidence type="ECO:0000256" key="3">
    <source>
        <dbReference type="ARBA" id="ARBA00023014"/>
    </source>
</evidence>
<organism evidence="6 7">
    <name type="scientific">Desulfoglaeba alkanexedens ALDC</name>
    <dbReference type="NCBI Taxonomy" id="980445"/>
    <lineage>
        <taxon>Bacteria</taxon>
        <taxon>Pseudomonadati</taxon>
        <taxon>Thermodesulfobacteriota</taxon>
        <taxon>Syntrophobacteria</taxon>
        <taxon>Syntrophobacterales</taxon>
        <taxon>Syntrophobacteraceae</taxon>
        <taxon>Desulfoglaeba</taxon>
    </lineage>
</organism>
<dbReference type="OrthoDB" id="9773828at2"/>
<dbReference type="RefSeq" id="WP_137425586.1">
    <property type="nucleotide sequence ID" value="NZ_CP040098.1"/>
</dbReference>
<dbReference type="AlphaFoldDB" id="A0A4P8L5I8"/>
<protein>
    <submittedName>
        <fullName evidence="6">4Fe-4S ferredoxin</fullName>
    </submittedName>
</protein>
<evidence type="ECO:0000313" key="6">
    <source>
        <dbReference type="EMBL" id="QCQ23307.1"/>
    </source>
</evidence>
<keyword evidence="7" id="KW-1185">Reference proteome</keyword>
<dbReference type="Gene3D" id="3.30.70.3270">
    <property type="match status" value="1"/>
</dbReference>
<evidence type="ECO:0000256" key="2">
    <source>
        <dbReference type="ARBA" id="ARBA00023004"/>
    </source>
</evidence>
<dbReference type="InterPro" id="IPR017900">
    <property type="entry name" value="4Fe4S_Fe_S_CS"/>
</dbReference>